<organism evidence="1 2">
    <name type="scientific">Rhizoctonia solani</name>
    <dbReference type="NCBI Taxonomy" id="456999"/>
    <lineage>
        <taxon>Eukaryota</taxon>
        <taxon>Fungi</taxon>
        <taxon>Dikarya</taxon>
        <taxon>Basidiomycota</taxon>
        <taxon>Agaricomycotina</taxon>
        <taxon>Agaricomycetes</taxon>
        <taxon>Cantharellales</taxon>
        <taxon>Ceratobasidiaceae</taxon>
        <taxon>Rhizoctonia</taxon>
    </lineage>
</organism>
<evidence type="ECO:0000313" key="1">
    <source>
        <dbReference type="EMBL" id="CAE7229526.1"/>
    </source>
</evidence>
<evidence type="ECO:0000313" key="2">
    <source>
        <dbReference type="Proteomes" id="UP000663827"/>
    </source>
</evidence>
<reference evidence="1" key="1">
    <citation type="submission" date="2021-01" db="EMBL/GenBank/DDBJ databases">
        <authorList>
            <person name="Kaushik A."/>
        </authorList>
    </citation>
    <scope>NUCLEOTIDE SEQUENCE</scope>
    <source>
        <strain evidence="1">AG5</strain>
    </source>
</reference>
<dbReference type="Proteomes" id="UP000663827">
    <property type="component" value="Unassembled WGS sequence"/>
</dbReference>
<gene>
    <name evidence="1" type="ORF">RDB_LOCUS182600</name>
</gene>
<protein>
    <submittedName>
        <fullName evidence="1">Uncharacterized protein</fullName>
    </submittedName>
</protein>
<dbReference type="EMBL" id="CAJNJQ010006488">
    <property type="protein sequence ID" value="CAE7229526.1"/>
    <property type="molecule type" value="Genomic_DNA"/>
</dbReference>
<accession>A0A8H3HTV4</accession>
<comment type="caution">
    <text evidence="1">The sequence shown here is derived from an EMBL/GenBank/DDBJ whole genome shotgun (WGS) entry which is preliminary data.</text>
</comment>
<name>A0A8H3HTV4_9AGAM</name>
<proteinExistence type="predicted"/>
<sequence>MLALVSPSLETAESALQQCKESAILVLKHVIEDTAPSGYLQYTQDGIAFATAYAGVWLYKVRDSTCPGLSDMIVEINGLFKGVVEACEKQSQQPKDIPSYFARLFSHLARNSESIDSPVHRTTNADRMQPQLLVANALFLDINFPMGDYQEMNVMSGLDDWWKNYTYLGSLHGYAQ</sequence>
<dbReference type="AlphaFoldDB" id="A0A8H3HTV4"/>